<keyword evidence="1 2" id="KW-0238">DNA-binding</keyword>
<keyword evidence="5" id="KW-1185">Reference proteome</keyword>
<evidence type="ECO:0000313" key="4">
    <source>
        <dbReference type="EMBL" id="QIA65125.1"/>
    </source>
</evidence>
<evidence type="ECO:0000313" key="5">
    <source>
        <dbReference type="Proteomes" id="UP000464262"/>
    </source>
</evidence>
<dbReference type="Gene3D" id="1.10.357.10">
    <property type="entry name" value="Tetracycline Repressor, domain 2"/>
    <property type="match status" value="1"/>
</dbReference>
<evidence type="ECO:0000256" key="2">
    <source>
        <dbReference type="PROSITE-ProRule" id="PRU00335"/>
    </source>
</evidence>
<dbReference type="Pfam" id="PF00440">
    <property type="entry name" value="TetR_N"/>
    <property type="match status" value="1"/>
</dbReference>
<dbReference type="RefSeq" id="WP_164650025.1">
    <property type="nucleotide sequence ID" value="NZ_CP047476.1"/>
</dbReference>
<organism evidence="4 5">
    <name type="scientific">Vibrio astriarenae</name>
    <dbReference type="NCBI Taxonomy" id="1481923"/>
    <lineage>
        <taxon>Bacteria</taxon>
        <taxon>Pseudomonadati</taxon>
        <taxon>Pseudomonadota</taxon>
        <taxon>Gammaproteobacteria</taxon>
        <taxon>Vibrionales</taxon>
        <taxon>Vibrionaceae</taxon>
        <taxon>Vibrio</taxon>
    </lineage>
</organism>
<dbReference type="PROSITE" id="PS50977">
    <property type="entry name" value="HTH_TETR_2"/>
    <property type="match status" value="1"/>
</dbReference>
<gene>
    <name evidence="4" type="ORF">GT360_16330</name>
</gene>
<dbReference type="InterPro" id="IPR023772">
    <property type="entry name" value="DNA-bd_HTH_TetR-type_CS"/>
</dbReference>
<dbReference type="InterPro" id="IPR001647">
    <property type="entry name" value="HTH_TetR"/>
</dbReference>
<protein>
    <submittedName>
        <fullName evidence="4">TetR family transcriptional regulator</fullName>
    </submittedName>
</protein>
<dbReference type="InterPro" id="IPR009057">
    <property type="entry name" value="Homeodomain-like_sf"/>
</dbReference>
<evidence type="ECO:0000256" key="1">
    <source>
        <dbReference type="ARBA" id="ARBA00023125"/>
    </source>
</evidence>
<dbReference type="EMBL" id="CP047476">
    <property type="protein sequence ID" value="QIA65125.1"/>
    <property type="molecule type" value="Genomic_DNA"/>
</dbReference>
<proteinExistence type="predicted"/>
<accession>A0A7Z2T6D8</accession>
<sequence length="169" mass="18721">MLKQQIAAELEVAFSQLGFAEPSVAQLKKACSVSLRTLYKYFPSKEEMIVGALEHRHQRYIALLEQDVPSGQQAALLSVMDKLERWMLEYAPTGCMSMNAISAFPENEHIVSAVDQHKKDVRALLSRFCGSDELGTAVFLLHEGVSSAWPLLGKDAVISAKNALKLMIK</sequence>
<feature type="domain" description="HTH tetR-type" evidence="3">
    <location>
        <begin position="1"/>
        <end position="60"/>
    </location>
</feature>
<feature type="DNA-binding region" description="H-T-H motif" evidence="2">
    <location>
        <begin position="23"/>
        <end position="42"/>
    </location>
</feature>
<dbReference type="GO" id="GO:0003677">
    <property type="term" value="F:DNA binding"/>
    <property type="evidence" value="ECO:0007669"/>
    <property type="project" value="UniProtKB-UniRule"/>
</dbReference>
<evidence type="ECO:0000259" key="3">
    <source>
        <dbReference type="PROSITE" id="PS50977"/>
    </source>
</evidence>
<dbReference type="Proteomes" id="UP000464262">
    <property type="component" value="Chromosome 2"/>
</dbReference>
<dbReference type="KEGG" id="vas:GT360_16330"/>
<dbReference type="AlphaFoldDB" id="A0A7Z2T6D8"/>
<dbReference type="SUPFAM" id="SSF46689">
    <property type="entry name" value="Homeodomain-like"/>
    <property type="match status" value="1"/>
</dbReference>
<name>A0A7Z2T6D8_9VIBR</name>
<dbReference type="PROSITE" id="PS01081">
    <property type="entry name" value="HTH_TETR_1"/>
    <property type="match status" value="1"/>
</dbReference>
<reference evidence="4 5" key="1">
    <citation type="submission" date="2020-01" db="EMBL/GenBank/DDBJ databases">
        <title>Whole genome and functional gene identification of agarase of Vibrio HN897.</title>
        <authorList>
            <person name="Liu Y."/>
            <person name="Zhao Z."/>
        </authorList>
    </citation>
    <scope>NUCLEOTIDE SEQUENCE [LARGE SCALE GENOMIC DNA]</scope>
    <source>
        <strain evidence="4 5">HN897</strain>
    </source>
</reference>